<comment type="function">
    <text evidence="10">Lyase that catalyzes the covalent linking of the heme group to the cytochrome C apoprotein to produce the mature functional cytochrome.</text>
</comment>
<dbReference type="OrthoDB" id="4243at2759"/>
<dbReference type="KEGG" id="slb:AWJ20_1725"/>
<feature type="region of interest" description="Disordered" evidence="11">
    <location>
        <begin position="20"/>
        <end position="44"/>
    </location>
</feature>
<evidence type="ECO:0000256" key="10">
    <source>
        <dbReference type="RuleBase" id="RU363130"/>
    </source>
</evidence>
<dbReference type="PANTHER" id="PTHR12743:SF0">
    <property type="entry name" value="HOLOCYTOCHROME C-TYPE SYNTHASE"/>
    <property type="match status" value="1"/>
</dbReference>
<accession>A0A167DY66</accession>
<proteinExistence type="inferred from homology"/>
<comment type="similarity">
    <text evidence="2 10">Belongs to the cytochrome c-type heme lyase family.</text>
</comment>
<keyword evidence="9 10" id="KW-0456">Lyase</keyword>
<keyword evidence="8 10" id="KW-0472">Membrane</keyword>
<dbReference type="GO" id="GO:0004408">
    <property type="term" value="F:holocytochrome-c synthase activity"/>
    <property type="evidence" value="ECO:0007669"/>
    <property type="project" value="UniProtKB-EC"/>
</dbReference>
<comment type="catalytic activity">
    <reaction evidence="10">
        <text>holo-[cytochrome c] = apo-[cytochrome c] + heme b</text>
        <dbReference type="Rhea" id="RHEA:22648"/>
        <dbReference type="Rhea" id="RHEA-COMP:10725"/>
        <dbReference type="Rhea" id="RHEA-COMP:10726"/>
        <dbReference type="ChEBI" id="CHEBI:29950"/>
        <dbReference type="ChEBI" id="CHEBI:60344"/>
        <dbReference type="ChEBI" id="CHEBI:83739"/>
        <dbReference type="EC" id="4.4.1.17"/>
    </reaction>
</comment>
<evidence type="ECO:0000256" key="11">
    <source>
        <dbReference type="SAM" id="MobiDB-lite"/>
    </source>
</evidence>
<keyword evidence="7 10" id="KW-0496">Mitochondrion</keyword>
<dbReference type="GeneID" id="30033559"/>
<feature type="compositionally biased region" description="Polar residues" evidence="11">
    <location>
        <begin position="87"/>
        <end position="98"/>
    </location>
</feature>
<dbReference type="PANTHER" id="PTHR12743">
    <property type="entry name" value="CYTOCHROME C1 HEME LYASE"/>
    <property type="match status" value="1"/>
</dbReference>
<dbReference type="EMBL" id="CP014501">
    <property type="protein sequence ID" value="ANB13434.1"/>
    <property type="molecule type" value="Genomic_DNA"/>
</dbReference>
<organism evidence="12 13">
    <name type="scientific">Sugiyamaella lignohabitans</name>
    <dbReference type="NCBI Taxonomy" id="796027"/>
    <lineage>
        <taxon>Eukaryota</taxon>
        <taxon>Fungi</taxon>
        <taxon>Dikarya</taxon>
        <taxon>Ascomycota</taxon>
        <taxon>Saccharomycotina</taxon>
        <taxon>Dipodascomycetes</taxon>
        <taxon>Dipodascales</taxon>
        <taxon>Trichomonascaceae</taxon>
        <taxon>Sugiyamaella</taxon>
    </lineage>
</organism>
<evidence type="ECO:0000256" key="5">
    <source>
        <dbReference type="ARBA" id="ARBA00022792"/>
    </source>
</evidence>
<keyword evidence="4 10" id="KW-0479">Metal-binding</keyword>
<gene>
    <name evidence="12" type="primary">CYT2</name>
    <name evidence="12" type="ORF">AWJ20_1725</name>
</gene>
<dbReference type="AlphaFoldDB" id="A0A167DY66"/>
<evidence type="ECO:0000256" key="6">
    <source>
        <dbReference type="ARBA" id="ARBA00023004"/>
    </source>
</evidence>
<name>A0A167DY66_9ASCO</name>
<dbReference type="Pfam" id="PF01265">
    <property type="entry name" value="Cyto_heme_lyase"/>
    <property type="match status" value="1"/>
</dbReference>
<keyword evidence="3 10" id="KW-0349">Heme</keyword>
<keyword evidence="13" id="KW-1185">Reference proteome</keyword>
<evidence type="ECO:0000313" key="12">
    <source>
        <dbReference type="EMBL" id="ANB13434.1"/>
    </source>
</evidence>
<dbReference type="EC" id="4.4.1.17" evidence="10"/>
<evidence type="ECO:0000256" key="1">
    <source>
        <dbReference type="ARBA" id="ARBA00004273"/>
    </source>
</evidence>
<keyword evidence="6 10" id="KW-0408">Iron</keyword>
<evidence type="ECO:0000313" key="13">
    <source>
        <dbReference type="Proteomes" id="UP000189580"/>
    </source>
</evidence>
<comment type="subcellular location">
    <subcellularLocation>
        <location evidence="1 10">Mitochondrion inner membrane</location>
    </subcellularLocation>
</comment>
<sequence>MNGEDKCPVDHASRQAWLDQAKAAGSAANAKLNLTTHDNPGSDTKTEAVCPVDHSARNALLNASKISSTSVSSKTPDACSSDRLDSYSETAATTNGGLSQDREVSSIPRAGTGKNWVYPSQQQFFNAMKRKNFDPNAKDMETIIPIHNAVNERAWMEILKWEEGQGSEACGGPQLVRFEGDASKLTPTARWNMMFGIAKPFDRHDWMIDRCGTKVEYVIDFYTGKPNPLIPEMPSFYLDVRPKLNSVEGVRMRIAKFFGF</sequence>
<evidence type="ECO:0000256" key="4">
    <source>
        <dbReference type="ARBA" id="ARBA00022723"/>
    </source>
</evidence>
<evidence type="ECO:0000256" key="9">
    <source>
        <dbReference type="ARBA" id="ARBA00023239"/>
    </source>
</evidence>
<keyword evidence="5 10" id="KW-0999">Mitochondrion inner membrane</keyword>
<reference evidence="12 13" key="1">
    <citation type="submission" date="2016-02" db="EMBL/GenBank/DDBJ databases">
        <title>Complete genome sequence and transcriptome regulation of the pentose utilising yeast Sugiyamaella lignohabitans.</title>
        <authorList>
            <person name="Bellasio M."/>
            <person name="Peymann A."/>
            <person name="Valli M."/>
            <person name="Sipitzky M."/>
            <person name="Graf A."/>
            <person name="Sauer M."/>
            <person name="Marx H."/>
            <person name="Mattanovich D."/>
        </authorList>
    </citation>
    <scope>NUCLEOTIDE SEQUENCE [LARGE SCALE GENOMIC DNA]</scope>
    <source>
        <strain evidence="12 13">CBS 10342</strain>
    </source>
</reference>
<dbReference type="Proteomes" id="UP000189580">
    <property type="component" value="Chromosome a"/>
</dbReference>
<evidence type="ECO:0000256" key="3">
    <source>
        <dbReference type="ARBA" id="ARBA00022617"/>
    </source>
</evidence>
<dbReference type="PROSITE" id="PS00822">
    <property type="entry name" value="CYTO_HEME_LYASE_2"/>
    <property type="match status" value="1"/>
</dbReference>
<dbReference type="GO" id="GO:0046872">
    <property type="term" value="F:metal ion binding"/>
    <property type="evidence" value="ECO:0007669"/>
    <property type="project" value="UniProtKB-KW"/>
</dbReference>
<dbReference type="RefSeq" id="XP_018735911.1">
    <property type="nucleotide sequence ID" value="XM_018878627.1"/>
</dbReference>
<feature type="region of interest" description="Disordered" evidence="11">
    <location>
        <begin position="67"/>
        <end position="113"/>
    </location>
</feature>
<evidence type="ECO:0000256" key="7">
    <source>
        <dbReference type="ARBA" id="ARBA00023128"/>
    </source>
</evidence>
<evidence type="ECO:0000256" key="8">
    <source>
        <dbReference type="ARBA" id="ARBA00023136"/>
    </source>
</evidence>
<dbReference type="InterPro" id="IPR000511">
    <property type="entry name" value="Holocyt_c/c1_synthase"/>
</dbReference>
<evidence type="ECO:0000256" key="2">
    <source>
        <dbReference type="ARBA" id="ARBA00007255"/>
    </source>
</evidence>
<protein>
    <recommendedName>
        <fullName evidence="10">Holocytochrome c-type synthase</fullName>
        <ecNumber evidence="10">4.4.1.17</ecNumber>
    </recommendedName>
</protein>
<dbReference type="GO" id="GO:0005743">
    <property type="term" value="C:mitochondrial inner membrane"/>
    <property type="evidence" value="ECO:0007669"/>
    <property type="project" value="UniProtKB-SubCell"/>
</dbReference>
<feature type="compositionally biased region" description="Low complexity" evidence="11">
    <location>
        <begin position="21"/>
        <end position="34"/>
    </location>
</feature>